<protein>
    <submittedName>
        <fullName evidence="1">Uncharacterized protein</fullName>
    </submittedName>
</protein>
<comment type="caution">
    <text evidence="1">The sequence shown here is derived from an EMBL/GenBank/DDBJ whole genome shotgun (WGS) entry which is preliminary data.</text>
</comment>
<accession>A0A556C6M1</accession>
<evidence type="ECO:0000313" key="1">
    <source>
        <dbReference type="EMBL" id="TSI12648.1"/>
    </source>
</evidence>
<dbReference type="EMBL" id="VLTK01000015">
    <property type="protein sequence ID" value="TSI12648.1"/>
    <property type="molecule type" value="Genomic_DNA"/>
</dbReference>
<reference evidence="1 2" key="1">
    <citation type="submission" date="2019-07" db="EMBL/GenBank/DDBJ databases">
        <title>Draft genome sequence of Brevibacterium aurantiacum XU54 isolated from Xinjiang China.</title>
        <authorList>
            <person name="Xu X."/>
        </authorList>
    </citation>
    <scope>NUCLEOTIDE SEQUENCE [LARGE SCALE GENOMIC DNA]</scope>
    <source>
        <strain evidence="1 2">XU54</strain>
    </source>
</reference>
<dbReference type="AlphaFoldDB" id="A0A556C6M1"/>
<dbReference type="Proteomes" id="UP000316406">
    <property type="component" value="Unassembled WGS sequence"/>
</dbReference>
<organism evidence="1 2">
    <name type="scientific">Brevibacterium aurantiacum</name>
    <dbReference type="NCBI Taxonomy" id="273384"/>
    <lineage>
        <taxon>Bacteria</taxon>
        <taxon>Bacillati</taxon>
        <taxon>Actinomycetota</taxon>
        <taxon>Actinomycetes</taxon>
        <taxon>Micrococcales</taxon>
        <taxon>Brevibacteriaceae</taxon>
        <taxon>Brevibacterium</taxon>
    </lineage>
</organism>
<dbReference type="OrthoDB" id="4805269at2"/>
<name>A0A556C6M1_BREAU</name>
<sequence length="88" mass="9965">MSWEAEAAKIAGHSYPEPEFDVFGYSYSLDALREHKREAFVDGARWQRSTLKSDESVERVRAYLHDTVGIEADDETSRELVNALLTGS</sequence>
<keyword evidence="2" id="KW-1185">Reference proteome</keyword>
<evidence type="ECO:0000313" key="2">
    <source>
        <dbReference type="Proteomes" id="UP000316406"/>
    </source>
</evidence>
<proteinExistence type="predicted"/>
<gene>
    <name evidence="1" type="ORF">FO013_19435</name>
</gene>
<dbReference type="RefSeq" id="WP_143924212.1">
    <property type="nucleotide sequence ID" value="NZ_VLTK01000015.1"/>
</dbReference>